<dbReference type="PANTHER" id="PTHR42756:SF1">
    <property type="entry name" value="TRANSCRIPTIONAL REPRESSOR OF EMRAB OPERON"/>
    <property type="match status" value="1"/>
</dbReference>
<dbReference type="Gene3D" id="1.10.10.10">
    <property type="entry name" value="Winged helix-like DNA-binding domain superfamily/Winged helix DNA-binding domain"/>
    <property type="match status" value="1"/>
</dbReference>
<dbReference type="PROSITE" id="PS50995">
    <property type="entry name" value="HTH_MARR_2"/>
    <property type="match status" value="1"/>
</dbReference>
<dbReference type="EMBL" id="BMHE01000090">
    <property type="protein sequence ID" value="GGA16825.1"/>
    <property type="molecule type" value="Genomic_DNA"/>
</dbReference>
<dbReference type="RefSeq" id="WP_189020840.1">
    <property type="nucleotide sequence ID" value="NZ_BMHE01000090.1"/>
</dbReference>
<dbReference type="InterPro" id="IPR023187">
    <property type="entry name" value="Tscrpt_reg_MarR-type_CS"/>
</dbReference>
<evidence type="ECO:0000256" key="1">
    <source>
        <dbReference type="ARBA" id="ARBA00023015"/>
    </source>
</evidence>
<reference evidence="6" key="1">
    <citation type="journal article" date="2019" name="Int. J. Syst. Evol. Microbiol.">
        <title>The Global Catalogue of Microorganisms (GCM) 10K type strain sequencing project: providing services to taxonomists for standard genome sequencing and annotation.</title>
        <authorList>
            <consortium name="The Broad Institute Genomics Platform"/>
            <consortium name="The Broad Institute Genome Sequencing Center for Infectious Disease"/>
            <person name="Wu L."/>
            <person name="Ma J."/>
        </authorList>
    </citation>
    <scope>NUCLEOTIDE SEQUENCE [LARGE SCALE GENOMIC DNA]</scope>
    <source>
        <strain evidence="6">CGMCC 1.15043</strain>
    </source>
</reference>
<dbReference type="PANTHER" id="PTHR42756">
    <property type="entry name" value="TRANSCRIPTIONAL REGULATOR, MARR"/>
    <property type="match status" value="1"/>
</dbReference>
<evidence type="ECO:0000259" key="4">
    <source>
        <dbReference type="PROSITE" id="PS50995"/>
    </source>
</evidence>
<dbReference type="PROSITE" id="PS01117">
    <property type="entry name" value="HTH_MARR_1"/>
    <property type="match status" value="1"/>
</dbReference>
<keyword evidence="3" id="KW-0804">Transcription</keyword>
<sequence length="186" mass="21310">MSLILLRRCSKINISNYDIVVYWQKKGMFMQQFFELIFKNGLRPLSIFPDTTHMELQLTSSDFSALLLLKFHEQLTMSQMADHLGAPLSTVTSIAKRLVRRGYIYREKSQQDQRIIVNRLTEDGEQIAEEALGTMNTMFGRIELALTAEELQQFIHLSLKVAKALQHNSDPTGASKSSTSRKIEIQ</sequence>
<organism evidence="5 6">
    <name type="scientific">Paenibacillus marchantiophytorum</name>
    <dbReference type="NCBI Taxonomy" id="1619310"/>
    <lineage>
        <taxon>Bacteria</taxon>
        <taxon>Bacillati</taxon>
        <taxon>Bacillota</taxon>
        <taxon>Bacilli</taxon>
        <taxon>Bacillales</taxon>
        <taxon>Paenibacillaceae</taxon>
        <taxon>Paenibacillus</taxon>
    </lineage>
</organism>
<dbReference type="PRINTS" id="PR00598">
    <property type="entry name" value="HTHMARR"/>
</dbReference>
<comment type="caution">
    <text evidence="5">The sequence shown here is derived from an EMBL/GenBank/DDBJ whole genome shotgun (WGS) entry which is preliminary data.</text>
</comment>
<proteinExistence type="predicted"/>
<evidence type="ECO:0000256" key="3">
    <source>
        <dbReference type="ARBA" id="ARBA00023163"/>
    </source>
</evidence>
<keyword evidence="1" id="KW-0805">Transcription regulation</keyword>
<accession>A0ABQ1FIH8</accession>
<name>A0ABQ1FIH8_9BACL</name>
<gene>
    <name evidence="5" type="ORF">GCM10008018_71560</name>
</gene>
<dbReference type="Pfam" id="PF01047">
    <property type="entry name" value="MarR"/>
    <property type="match status" value="1"/>
</dbReference>
<evidence type="ECO:0000313" key="6">
    <source>
        <dbReference type="Proteomes" id="UP000615455"/>
    </source>
</evidence>
<evidence type="ECO:0000256" key="2">
    <source>
        <dbReference type="ARBA" id="ARBA00023125"/>
    </source>
</evidence>
<dbReference type="InterPro" id="IPR036390">
    <property type="entry name" value="WH_DNA-bd_sf"/>
</dbReference>
<protein>
    <recommendedName>
        <fullName evidence="4">HTH marR-type domain-containing protein</fullName>
    </recommendedName>
</protein>
<evidence type="ECO:0000313" key="5">
    <source>
        <dbReference type="EMBL" id="GGA16825.1"/>
    </source>
</evidence>
<dbReference type="InterPro" id="IPR000835">
    <property type="entry name" value="HTH_MarR-typ"/>
</dbReference>
<dbReference type="SUPFAM" id="SSF46785">
    <property type="entry name" value="Winged helix' DNA-binding domain"/>
    <property type="match status" value="1"/>
</dbReference>
<keyword evidence="2" id="KW-0238">DNA-binding</keyword>
<dbReference type="SMART" id="SM00347">
    <property type="entry name" value="HTH_MARR"/>
    <property type="match status" value="1"/>
</dbReference>
<dbReference type="InterPro" id="IPR036388">
    <property type="entry name" value="WH-like_DNA-bd_sf"/>
</dbReference>
<dbReference type="Proteomes" id="UP000615455">
    <property type="component" value="Unassembled WGS sequence"/>
</dbReference>
<feature type="domain" description="HTH marR-type" evidence="4">
    <location>
        <begin position="30"/>
        <end position="163"/>
    </location>
</feature>
<keyword evidence="6" id="KW-1185">Reference proteome</keyword>